<dbReference type="GeneID" id="96002390"/>
<protein>
    <submittedName>
        <fullName evidence="2">Uncharacterized protein</fullName>
    </submittedName>
</protein>
<comment type="caution">
    <text evidence="2">The sequence shown here is derived from an EMBL/GenBank/DDBJ whole genome shotgun (WGS) entry which is preliminary data.</text>
</comment>
<reference evidence="2 3" key="1">
    <citation type="journal article" date="2020" name="Microbiol. Resour. Announc.">
        <title>Draft Genome Sequence of a Cladosporium Species Isolated from the Mesophotic Ascidian Didemnum maculosum.</title>
        <authorList>
            <person name="Gioti A."/>
            <person name="Siaperas R."/>
            <person name="Nikolaivits E."/>
            <person name="Le Goff G."/>
            <person name="Ouazzani J."/>
            <person name="Kotoulas G."/>
            <person name="Topakas E."/>
        </authorList>
    </citation>
    <scope>NUCLEOTIDE SEQUENCE [LARGE SCALE GENOMIC DNA]</scope>
    <source>
        <strain evidence="2 3">TM138-S3</strain>
    </source>
</reference>
<dbReference type="InterPro" id="IPR022024">
    <property type="entry name" value="DUF3602"/>
</dbReference>
<dbReference type="RefSeq" id="XP_069233595.1">
    <property type="nucleotide sequence ID" value="XM_069369552.1"/>
</dbReference>
<dbReference type="PANTHER" id="PTHR34693">
    <property type="entry name" value="PROTEIN PAR32"/>
    <property type="match status" value="1"/>
</dbReference>
<feature type="region of interest" description="Disordered" evidence="1">
    <location>
        <begin position="39"/>
        <end position="80"/>
    </location>
</feature>
<proteinExistence type="predicted"/>
<dbReference type="InterPro" id="IPR053203">
    <property type="entry name" value="Cisplatin_resist-associated"/>
</dbReference>
<evidence type="ECO:0000256" key="1">
    <source>
        <dbReference type="SAM" id="MobiDB-lite"/>
    </source>
</evidence>
<gene>
    <name evidence="2" type="ORF">WHR41_00946</name>
</gene>
<dbReference type="EMBL" id="JAAQHG020000002">
    <property type="protein sequence ID" value="KAL1590490.1"/>
    <property type="molecule type" value="Genomic_DNA"/>
</dbReference>
<dbReference type="Pfam" id="PF12223">
    <property type="entry name" value="DUF3602"/>
    <property type="match status" value="1"/>
</dbReference>
<sequence length="162" mass="17001">MSRNYSVTEPHPTVPKSGTFVLGGGIGGAGNYKRYNASELTSGPSASGPPSRITLNRAPSSNRSFRVGRGGAGNFHTKTPEAEEPMFQFDEEMHARCENKAPVYHIGRGGAANFVNEAKNVQQPRAVASDASSVSSGSSAGSARRSIEGALGKFTRKLSARS</sequence>
<dbReference type="AlphaFoldDB" id="A0AB34L0C5"/>
<evidence type="ECO:0000313" key="3">
    <source>
        <dbReference type="Proteomes" id="UP000803884"/>
    </source>
</evidence>
<name>A0AB34L0C5_9PEZI</name>
<keyword evidence="3" id="KW-1185">Reference proteome</keyword>
<dbReference type="Proteomes" id="UP000803884">
    <property type="component" value="Unassembled WGS sequence"/>
</dbReference>
<feature type="compositionally biased region" description="Low complexity" evidence="1">
    <location>
        <begin position="126"/>
        <end position="144"/>
    </location>
</feature>
<dbReference type="PANTHER" id="PTHR34693:SF2">
    <property type="entry name" value="DUF3602 DOMAIN-CONTAINING PROTEIN"/>
    <property type="match status" value="1"/>
</dbReference>
<feature type="region of interest" description="Disordered" evidence="1">
    <location>
        <begin position="122"/>
        <end position="162"/>
    </location>
</feature>
<evidence type="ECO:0000313" key="2">
    <source>
        <dbReference type="EMBL" id="KAL1590490.1"/>
    </source>
</evidence>
<feature type="compositionally biased region" description="Polar residues" evidence="1">
    <location>
        <begin position="53"/>
        <end position="64"/>
    </location>
</feature>
<accession>A0AB34L0C5</accession>
<organism evidence="2 3">
    <name type="scientific">Cladosporium halotolerans</name>
    <dbReference type="NCBI Taxonomy" id="1052096"/>
    <lineage>
        <taxon>Eukaryota</taxon>
        <taxon>Fungi</taxon>
        <taxon>Dikarya</taxon>
        <taxon>Ascomycota</taxon>
        <taxon>Pezizomycotina</taxon>
        <taxon>Dothideomycetes</taxon>
        <taxon>Dothideomycetidae</taxon>
        <taxon>Cladosporiales</taxon>
        <taxon>Cladosporiaceae</taxon>
        <taxon>Cladosporium</taxon>
    </lineage>
</organism>